<feature type="transmembrane region" description="Helical" evidence="1">
    <location>
        <begin position="433"/>
        <end position="450"/>
    </location>
</feature>
<evidence type="ECO:0000259" key="2">
    <source>
        <dbReference type="Pfam" id="PF01970"/>
    </source>
</evidence>
<feature type="transmembrane region" description="Helical" evidence="1">
    <location>
        <begin position="20"/>
        <end position="41"/>
    </location>
</feature>
<feature type="domain" description="DUF112" evidence="2">
    <location>
        <begin position="22"/>
        <end position="442"/>
    </location>
</feature>
<feature type="transmembrane region" description="Helical" evidence="1">
    <location>
        <begin position="470"/>
        <end position="491"/>
    </location>
</feature>
<evidence type="ECO:0000313" key="3">
    <source>
        <dbReference type="EMBL" id="MBU5625651.1"/>
    </source>
</evidence>
<feature type="transmembrane region" description="Helical" evidence="1">
    <location>
        <begin position="256"/>
        <end position="283"/>
    </location>
</feature>
<keyword evidence="1" id="KW-1133">Transmembrane helix</keyword>
<evidence type="ECO:0000313" key="4">
    <source>
        <dbReference type="Proteomes" id="UP000787672"/>
    </source>
</evidence>
<dbReference type="RefSeq" id="WP_216557841.1">
    <property type="nucleotide sequence ID" value="NZ_JAHLQN010000001.1"/>
</dbReference>
<dbReference type="InterPro" id="IPR002823">
    <property type="entry name" value="DUF112_TM"/>
</dbReference>
<dbReference type="PANTHER" id="PTHR35342">
    <property type="entry name" value="TRICARBOXYLIC TRANSPORT PROTEIN"/>
    <property type="match status" value="1"/>
</dbReference>
<feature type="transmembrane region" description="Helical" evidence="1">
    <location>
        <begin position="148"/>
        <end position="165"/>
    </location>
</feature>
<proteinExistence type="predicted"/>
<name>A0ABS6F5S0_9FIRM</name>
<feature type="transmembrane region" description="Helical" evidence="1">
    <location>
        <begin position="110"/>
        <end position="136"/>
    </location>
</feature>
<gene>
    <name evidence="3" type="ORF">KQI82_01715</name>
</gene>
<keyword evidence="1" id="KW-0812">Transmembrane</keyword>
<evidence type="ECO:0000256" key="1">
    <source>
        <dbReference type="SAM" id="Phobius"/>
    </source>
</evidence>
<reference evidence="3 4" key="1">
    <citation type="submission" date="2021-06" db="EMBL/GenBank/DDBJ databases">
        <authorList>
            <person name="Sun Q."/>
            <person name="Li D."/>
        </authorList>
    </citation>
    <scope>NUCLEOTIDE SEQUENCE [LARGE SCALE GENOMIC DNA]</scope>
    <source>
        <strain evidence="3 4">MSJ-2</strain>
    </source>
</reference>
<feature type="transmembrane region" description="Helical" evidence="1">
    <location>
        <begin position="199"/>
        <end position="217"/>
    </location>
</feature>
<dbReference type="EMBL" id="JAHLQN010000001">
    <property type="protein sequence ID" value="MBU5625651.1"/>
    <property type="molecule type" value="Genomic_DNA"/>
</dbReference>
<protein>
    <submittedName>
        <fullName evidence="3">Tripartite tricarboxylate transporter permease</fullName>
    </submittedName>
</protein>
<feature type="transmembrane region" description="Helical" evidence="1">
    <location>
        <begin position="359"/>
        <end position="382"/>
    </location>
</feature>
<dbReference type="PANTHER" id="PTHR35342:SF5">
    <property type="entry name" value="TRICARBOXYLIC TRANSPORT PROTEIN"/>
    <property type="match status" value="1"/>
</dbReference>
<dbReference type="Proteomes" id="UP000787672">
    <property type="component" value="Unassembled WGS sequence"/>
</dbReference>
<feature type="transmembrane region" description="Helical" evidence="1">
    <location>
        <begin position="171"/>
        <end position="187"/>
    </location>
</feature>
<feature type="transmembrane region" description="Helical" evidence="1">
    <location>
        <begin position="48"/>
        <end position="74"/>
    </location>
</feature>
<keyword evidence="1" id="KW-0472">Membrane</keyword>
<dbReference type="Pfam" id="PF01970">
    <property type="entry name" value="TctA"/>
    <property type="match status" value="1"/>
</dbReference>
<sequence length="501" mass="52201">MAEIATYVGNALAELASGSTWMWIIIGTFMGIIVGAIPGFTSSMATGILLPVTFALTPVNALVFLISVYIATIYGGSITAILLNTPGAPESSASTFDGYQMTLKGQGCEALGVAFCSSACGGLISYVFMIFAMIPIARMAVKIGPTEMFLIALMGVSILAVLSSSANVPKTLLSGFVGLLIGTMGMTPTGEWRATFGSIYLAEGVQVVPAIIGFFAMSEVLSMVGKEFIVNKDAKTKTSVKKIVKGMGMALRHPKTIITCGLMGMVIGAIPAAGGTVAAFTAYGMTKKSSKHGNEFGTGYPEGVVAPEAANNACTGGALMTTLALGVPGSSTCAILLGALSIQGLTPGPTLVRDQMPMVYVLILAAILSQVIMLVMAIGAGFGLTNLLDIPTKILAPCIMVFCIAGSFACRNAMFDVFLMFAFGLVGYLMKQFDFSLPGIVLGIVLGGIADNQLIRANQLFGSETLKAIFTRPVSLVLVIVIVFSVVWPYVQPLLKKKKNS</sequence>
<accession>A0ABS6F5S0</accession>
<feature type="transmembrane region" description="Helical" evidence="1">
    <location>
        <begin position="394"/>
        <end position="421"/>
    </location>
</feature>
<comment type="caution">
    <text evidence="3">The sequence shown here is derived from an EMBL/GenBank/DDBJ whole genome shotgun (WGS) entry which is preliminary data.</text>
</comment>
<organism evidence="3 4">
    <name type="scientific">Dysosmobacter acutus</name>
    <dbReference type="NCBI Taxonomy" id="2841504"/>
    <lineage>
        <taxon>Bacteria</taxon>
        <taxon>Bacillati</taxon>
        <taxon>Bacillota</taxon>
        <taxon>Clostridia</taxon>
        <taxon>Eubacteriales</taxon>
        <taxon>Oscillospiraceae</taxon>
        <taxon>Dysosmobacter</taxon>
    </lineage>
</organism>
<keyword evidence="4" id="KW-1185">Reference proteome</keyword>